<organism evidence="2 3">
    <name type="scientific">Phocoenobacter atlanticus subsp. atlanticus</name>
    <dbReference type="NCBI Taxonomy" id="3061285"/>
    <lineage>
        <taxon>Bacteria</taxon>
        <taxon>Pseudomonadati</taxon>
        <taxon>Pseudomonadota</taxon>
        <taxon>Gammaproteobacteria</taxon>
        <taxon>Pasteurellales</taxon>
        <taxon>Pasteurellaceae</taxon>
        <taxon>Phocoenobacter</taxon>
        <taxon>Phocoenobacter atlanticus</taxon>
    </lineage>
</organism>
<dbReference type="GeneID" id="300270487"/>
<name>A0AAW8CI34_9PAST</name>
<dbReference type="InterPro" id="IPR052746">
    <property type="entry name" value="MlaB_ABC_Transporter"/>
</dbReference>
<accession>A0AAW8CI34</accession>
<evidence type="ECO:0000259" key="1">
    <source>
        <dbReference type="PROSITE" id="PS50801"/>
    </source>
</evidence>
<dbReference type="EMBL" id="JASAXT010000005">
    <property type="protein sequence ID" value="MDP8148244.1"/>
    <property type="molecule type" value="Genomic_DNA"/>
</dbReference>
<dbReference type="Pfam" id="PF13466">
    <property type="entry name" value="STAS_2"/>
    <property type="match status" value="1"/>
</dbReference>
<dbReference type="InterPro" id="IPR058548">
    <property type="entry name" value="MlaB-like_STAS"/>
</dbReference>
<dbReference type="PANTHER" id="PTHR35849">
    <property type="entry name" value="BLR2341 PROTEIN"/>
    <property type="match status" value="1"/>
</dbReference>
<feature type="domain" description="STAS" evidence="1">
    <location>
        <begin position="7"/>
        <end position="110"/>
    </location>
</feature>
<dbReference type="AlphaFoldDB" id="A0AAW8CI34"/>
<evidence type="ECO:0000313" key="3">
    <source>
        <dbReference type="Proteomes" id="UP001226020"/>
    </source>
</evidence>
<dbReference type="SUPFAM" id="SSF52091">
    <property type="entry name" value="SpoIIaa-like"/>
    <property type="match status" value="1"/>
</dbReference>
<comment type="caution">
    <text evidence="2">The sequence shown here is derived from an EMBL/GenBank/DDBJ whole genome shotgun (WGS) entry which is preliminary data.</text>
</comment>
<keyword evidence="3" id="KW-1185">Reference proteome</keyword>
<dbReference type="InterPro" id="IPR036513">
    <property type="entry name" value="STAS_dom_sf"/>
</dbReference>
<dbReference type="Gene3D" id="3.30.750.24">
    <property type="entry name" value="STAS domain"/>
    <property type="match status" value="1"/>
</dbReference>
<dbReference type="PANTHER" id="PTHR35849:SF1">
    <property type="entry name" value="INTERMEMBRANE PHOSPHOLIPID TRANSPORT SYSTEM BINDING PROTEIN MLAB"/>
    <property type="match status" value="1"/>
</dbReference>
<dbReference type="InterPro" id="IPR002645">
    <property type="entry name" value="STAS_dom"/>
</dbReference>
<dbReference type="Proteomes" id="UP001226020">
    <property type="component" value="Unassembled WGS sequence"/>
</dbReference>
<protein>
    <submittedName>
        <fullName evidence="2">NTP binding protein (Contains STAS domain)</fullName>
    </submittedName>
</protein>
<sequence length="110" mass="12785">MKSQKTLQWDIQASNDDVMVVLSGDLTRNTLSPLWEQRASFLQPELKQCIYWDLKHLQQIDSAGLTLFLELLHSYAKNNKNYIINIPNSITNLAQLFDLQEWLAQFTTQS</sequence>
<gene>
    <name evidence="2" type="ORF">QJU57_03995</name>
</gene>
<reference evidence="2 3" key="1">
    <citation type="journal article" date="2023" name="Front. Microbiol.">
        <title>Phylogeography and host specificity of Pasteurellaceae pathogenic to sea-farmed fish in the north-east Atlantic.</title>
        <authorList>
            <person name="Gulla S."/>
            <person name="Colquhoun D.J."/>
            <person name="Olsen A.B."/>
            <person name="Spilsberg B."/>
            <person name="Lagesen K."/>
            <person name="Aakesson C.P."/>
            <person name="Strom S."/>
            <person name="Manji F."/>
            <person name="Birkbeck T.H."/>
            <person name="Nilsen H.K."/>
        </authorList>
    </citation>
    <scope>NUCLEOTIDE SEQUENCE [LARGE SCALE GENOMIC DNA]</scope>
    <source>
        <strain evidence="2 3">NVIB3131</strain>
    </source>
</reference>
<evidence type="ECO:0000313" key="2">
    <source>
        <dbReference type="EMBL" id="MDP8148244.1"/>
    </source>
</evidence>
<dbReference type="PROSITE" id="PS50801">
    <property type="entry name" value="STAS"/>
    <property type="match status" value="1"/>
</dbReference>
<dbReference type="RefSeq" id="WP_306346368.1">
    <property type="nucleotide sequence ID" value="NZ_JASAVU010000002.1"/>
</dbReference>
<proteinExistence type="predicted"/>
<dbReference type="CDD" id="cd07043">
    <property type="entry name" value="STAS_anti-anti-sigma_factors"/>
    <property type="match status" value="1"/>
</dbReference>